<dbReference type="AlphaFoldDB" id="A0A0F9IZW0"/>
<keyword evidence="2" id="KW-1133">Transmembrane helix</keyword>
<feature type="region of interest" description="Disordered" evidence="1">
    <location>
        <begin position="86"/>
        <end position="145"/>
    </location>
</feature>
<evidence type="ECO:0000256" key="2">
    <source>
        <dbReference type="SAM" id="Phobius"/>
    </source>
</evidence>
<keyword evidence="2" id="KW-0812">Transmembrane</keyword>
<comment type="caution">
    <text evidence="3">The sequence shown here is derived from an EMBL/GenBank/DDBJ whole genome shotgun (WGS) entry which is preliminary data.</text>
</comment>
<feature type="transmembrane region" description="Helical" evidence="2">
    <location>
        <begin position="6"/>
        <end position="25"/>
    </location>
</feature>
<keyword evidence="2" id="KW-0472">Membrane</keyword>
<sequence>MWEYVTLGLVVGLMLLVALLFWLMFRREDRQTEKQLTVWNQVLHTCTVVIDELMKERQIQVQEKQNIARMLADSQQWLVHLVTTTRKQQGVCPPPQNPEPDPEPQNPEPDPEPERRSQATLAGVHQPSKDGPTALGHVLTEGDGA</sequence>
<proteinExistence type="predicted"/>
<dbReference type="EMBL" id="LAZR01011213">
    <property type="protein sequence ID" value="KKM62858.1"/>
    <property type="molecule type" value="Genomic_DNA"/>
</dbReference>
<evidence type="ECO:0000256" key="1">
    <source>
        <dbReference type="SAM" id="MobiDB-lite"/>
    </source>
</evidence>
<accession>A0A0F9IZW0</accession>
<reference evidence="3" key="1">
    <citation type="journal article" date="2015" name="Nature">
        <title>Complex archaea that bridge the gap between prokaryotes and eukaryotes.</title>
        <authorList>
            <person name="Spang A."/>
            <person name="Saw J.H."/>
            <person name="Jorgensen S.L."/>
            <person name="Zaremba-Niedzwiedzka K."/>
            <person name="Martijn J."/>
            <person name="Lind A.E."/>
            <person name="van Eijk R."/>
            <person name="Schleper C."/>
            <person name="Guy L."/>
            <person name="Ettema T.J."/>
        </authorList>
    </citation>
    <scope>NUCLEOTIDE SEQUENCE</scope>
</reference>
<name>A0A0F9IZW0_9ZZZZ</name>
<evidence type="ECO:0000313" key="3">
    <source>
        <dbReference type="EMBL" id="KKM62858.1"/>
    </source>
</evidence>
<organism evidence="3">
    <name type="scientific">marine sediment metagenome</name>
    <dbReference type="NCBI Taxonomy" id="412755"/>
    <lineage>
        <taxon>unclassified sequences</taxon>
        <taxon>metagenomes</taxon>
        <taxon>ecological metagenomes</taxon>
    </lineage>
</organism>
<gene>
    <name evidence="3" type="ORF">LCGC14_1517460</name>
</gene>
<protein>
    <submittedName>
        <fullName evidence="3">Uncharacterized protein</fullName>
    </submittedName>
</protein>
<feature type="compositionally biased region" description="Pro residues" evidence="1">
    <location>
        <begin position="92"/>
        <end position="108"/>
    </location>
</feature>